<evidence type="ECO:0000256" key="1">
    <source>
        <dbReference type="ARBA" id="ARBA00004141"/>
    </source>
</evidence>
<evidence type="ECO:0000256" key="4">
    <source>
        <dbReference type="ARBA" id="ARBA00022989"/>
    </source>
</evidence>
<evidence type="ECO:0000256" key="7">
    <source>
        <dbReference type="SAM" id="Phobius"/>
    </source>
</evidence>
<comment type="caution">
    <text evidence="10">The sequence shown here is derived from an EMBL/GenBank/DDBJ whole genome shotgun (WGS) entry which is preliminary data.</text>
</comment>
<reference evidence="10 11" key="1">
    <citation type="submission" date="2019-01" db="EMBL/GenBank/DDBJ databases">
        <title>Sequencing of cultivated peanut Arachis hypogaea provides insights into genome evolution and oil improvement.</title>
        <authorList>
            <person name="Chen X."/>
        </authorList>
    </citation>
    <scope>NUCLEOTIDE SEQUENCE [LARGE SCALE GENOMIC DNA]</scope>
    <source>
        <strain evidence="11">cv. Fuhuasheng</strain>
        <tissue evidence="10">Leaves</tissue>
    </source>
</reference>
<comment type="subcellular location">
    <subcellularLocation>
        <location evidence="1">Membrane</location>
        <topology evidence="1">Multi-pass membrane protein</topology>
    </subcellularLocation>
</comment>
<evidence type="ECO:0000256" key="5">
    <source>
        <dbReference type="ARBA" id="ARBA00023043"/>
    </source>
</evidence>
<evidence type="ECO:0000259" key="9">
    <source>
        <dbReference type="Pfam" id="PF13962"/>
    </source>
</evidence>
<name>A0A445EI12_ARAHY</name>
<accession>A0A445EI12</accession>
<dbReference type="PANTHER" id="PTHR24186">
    <property type="entry name" value="PROTEIN PHOSPHATASE 1 REGULATORY SUBUNIT"/>
    <property type="match status" value="1"/>
</dbReference>
<feature type="transmembrane region" description="Helical" evidence="7">
    <location>
        <begin position="96"/>
        <end position="118"/>
    </location>
</feature>
<keyword evidence="6 7" id="KW-0472">Membrane</keyword>
<evidence type="ECO:0000256" key="6">
    <source>
        <dbReference type="ARBA" id="ARBA00023136"/>
    </source>
</evidence>
<dbReference type="Pfam" id="PF13962">
    <property type="entry name" value="PGG"/>
    <property type="match status" value="1"/>
</dbReference>
<sequence length="175" mass="18624">MRGNLGMIATVIATMAFQNGLNPPGGVVQNGDKGTVSCPTPKLHGQACPGQSVYAAVDTHGYTAFMISNSLSFLFSIATCIMVISGSPIGPGYPTLVLAMYMSLSLLLLAVSYVLGAFLLNPHVQTNYSIIIYVIIFVPITILVSFVCFRFAALIMAVRQSNEEATHDPTSTEEV</sequence>
<dbReference type="GO" id="GO:0005886">
    <property type="term" value="C:plasma membrane"/>
    <property type="evidence" value="ECO:0007669"/>
    <property type="project" value="TreeGrafter"/>
</dbReference>
<protein>
    <recommendedName>
        <fullName evidence="9">PGG domain-containing protein</fullName>
    </recommendedName>
</protein>
<feature type="domain" description="PGG" evidence="9">
    <location>
        <begin position="4"/>
        <end position="118"/>
    </location>
</feature>
<feature type="transmembrane region" description="Helical" evidence="7">
    <location>
        <begin position="130"/>
        <end position="152"/>
    </location>
</feature>
<keyword evidence="3" id="KW-0677">Repeat</keyword>
<keyword evidence="4 7" id="KW-1133">Transmembrane helix</keyword>
<dbReference type="PANTHER" id="PTHR24186:SF37">
    <property type="entry name" value="PGG DOMAIN-CONTAINING PROTEIN"/>
    <property type="match status" value="1"/>
</dbReference>
<keyword evidence="5" id="KW-0040">ANK repeat</keyword>
<evidence type="ECO:0000313" key="11">
    <source>
        <dbReference type="Proteomes" id="UP000289738"/>
    </source>
</evidence>
<dbReference type="EMBL" id="SDMP01000002">
    <property type="protein sequence ID" value="RYR74993.1"/>
    <property type="molecule type" value="Genomic_DNA"/>
</dbReference>
<gene>
    <name evidence="10" type="ORF">Ahy_A02g009704</name>
</gene>
<keyword evidence="2 7" id="KW-0812">Transmembrane</keyword>
<dbReference type="AlphaFoldDB" id="A0A445EI12"/>
<feature type="signal peptide" evidence="8">
    <location>
        <begin position="1"/>
        <end position="16"/>
    </location>
</feature>
<dbReference type="Proteomes" id="UP000289738">
    <property type="component" value="Chromosome A02"/>
</dbReference>
<keyword evidence="8" id="KW-0732">Signal</keyword>
<evidence type="ECO:0000313" key="10">
    <source>
        <dbReference type="EMBL" id="RYR74993.1"/>
    </source>
</evidence>
<evidence type="ECO:0000256" key="8">
    <source>
        <dbReference type="SAM" id="SignalP"/>
    </source>
</evidence>
<organism evidence="10 11">
    <name type="scientific">Arachis hypogaea</name>
    <name type="common">Peanut</name>
    <dbReference type="NCBI Taxonomy" id="3818"/>
    <lineage>
        <taxon>Eukaryota</taxon>
        <taxon>Viridiplantae</taxon>
        <taxon>Streptophyta</taxon>
        <taxon>Embryophyta</taxon>
        <taxon>Tracheophyta</taxon>
        <taxon>Spermatophyta</taxon>
        <taxon>Magnoliopsida</taxon>
        <taxon>eudicotyledons</taxon>
        <taxon>Gunneridae</taxon>
        <taxon>Pentapetalae</taxon>
        <taxon>rosids</taxon>
        <taxon>fabids</taxon>
        <taxon>Fabales</taxon>
        <taxon>Fabaceae</taxon>
        <taxon>Papilionoideae</taxon>
        <taxon>50 kb inversion clade</taxon>
        <taxon>dalbergioids sensu lato</taxon>
        <taxon>Dalbergieae</taxon>
        <taxon>Pterocarpus clade</taxon>
        <taxon>Arachis</taxon>
    </lineage>
</organism>
<evidence type="ECO:0000256" key="2">
    <source>
        <dbReference type="ARBA" id="ARBA00022692"/>
    </source>
</evidence>
<evidence type="ECO:0000256" key="3">
    <source>
        <dbReference type="ARBA" id="ARBA00022737"/>
    </source>
</evidence>
<dbReference type="STRING" id="3818.A0A445EI12"/>
<feature type="transmembrane region" description="Helical" evidence="7">
    <location>
        <begin position="62"/>
        <end position="84"/>
    </location>
</feature>
<feature type="chain" id="PRO_5019282531" description="PGG domain-containing protein" evidence="8">
    <location>
        <begin position="17"/>
        <end position="175"/>
    </location>
</feature>
<proteinExistence type="predicted"/>
<dbReference type="InterPro" id="IPR026961">
    <property type="entry name" value="PGG_dom"/>
</dbReference>
<keyword evidence="11" id="KW-1185">Reference proteome</keyword>